<dbReference type="SUPFAM" id="SSF89447">
    <property type="entry name" value="AbrB/MazE/MraZ-like"/>
    <property type="match status" value="1"/>
</dbReference>
<dbReference type="GO" id="GO:0003677">
    <property type="term" value="F:DNA binding"/>
    <property type="evidence" value="ECO:0007669"/>
    <property type="project" value="UniProtKB-UniRule"/>
</dbReference>
<accession>A0A560FZE9</accession>
<dbReference type="Gene3D" id="2.10.260.10">
    <property type="match status" value="1"/>
</dbReference>
<dbReference type="RefSeq" id="WP_211102633.1">
    <property type="nucleotide sequence ID" value="NZ_JAYNFR010000011.1"/>
</dbReference>
<proteinExistence type="predicted"/>
<dbReference type="SMART" id="SM00966">
    <property type="entry name" value="SpoVT_AbrB"/>
    <property type="match status" value="1"/>
</dbReference>
<organism evidence="3 4">
    <name type="scientific">Nitrospirillum amazonense</name>
    <dbReference type="NCBI Taxonomy" id="28077"/>
    <lineage>
        <taxon>Bacteria</taxon>
        <taxon>Pseudomonadati</taxon>
        <taxon>Pseudomonadota</taxon>
        <taxon>Alphaproteobacteria</taxon>
        <taxon>Rhodospirillales</taxon>
        <taxon>Azospirillaceae</taxon>
        <taxon>Nitrospirillum</taxon>
    </lineage>
</organism>
<reference evidence="3 4" key="1">
    <citation type="submission" date="2019-06" db="EMBL/GenBank/DDBJ databases">
        <title>Genomic Encyclopedia of Type Strains, Phase IV (KMG-V): Genome sequencing to study the core and pangenomes of soil and plant-associated prokaryotes.</title>
        <authorList>
            <person name="Whitman W."/>
        </authorList>
    </citation>
    <scope>NUCLEOTIDE SEQUENCE [LARGE SCALE GENOMIC DNA]</scope>
    <source>
        <strain evidence="3 4">BR 11865</strain>
    </source>
</reference>
<dbReference type="Pfam" id="PF04014">
    <property type="entry name" value="MazE_antitoxin"/>
    <property type="match status" value="1"/>
</dbReference>
<dbReference type="Proteomes" id="UP000316545">
    <property type="component" value="Unassembled WGS sequence"/>
</dbReference>
<evidence type="ECO:0000256" key="1">
    <source>
        <dbReference type="PROSITE-ProRule" id="PRU01076"/>
    </source>
</evidence>
<evidence type="ECO:0000259" key="2">
    <source>
        <dbReference type="PROSITE" id="PS51740"/>
    </source>
</evidence>
<gene>
    <name evidence="3" type="ORF">FBZ88_107185</name>
</gene>
<evidence type="ECO:0000313" key="4">
    <source>
        <dbReference type="Proteomes" id="UP000316545"/>
    </source>
</evidence>
<dbReference type="InterPro" id="IPR007159">
    <property type="entry name" value="SpoVT-AbrB_dom"/>
</dbReference>
<keyword evidence="4" id="KW-1185">Reference proteome</keyword>
<keyword evidence="1" id="KW-0238">DNA-binding</keyword>
<dbReference type="AlphaFoldDB" id="A0A560FZE9"/>
<comment type="caution">
    <text evidence="3">The sequence shown here is derived from an EMBL/GenBank/DDBJ whole genome shotgun (WGS) entry which is preliminary data.</text>
</comment>
<protein>
    <submittedName>
        <fullName evidence="3">AbrB family looped-hinge helix DNA binding protein</fullName>
    </submittedName>
</protein>
<dbReference type="InterPro" id="IPR037914">
    <property type="entry name" value="SpoVT-AbrB_sf"/>
</dbReference>
<dbReference type="PROSITE" id="PS51740">
    <property type="entry name" value="SPOVT_ABRB"/>
    <property type="match status" value="1"/>
</dbReference>
<dbReference type="EMBL" id="VITO01000007">
    <property type="protein sequence ID" value="TWB27017.1"/>
    <property type="molecule type" value="Genomic_DNA"/>
</dbReference>
<feature type="domain" description="SpoVT-AbrB" evidence="2">
    <location>
        <begin position="5"/>
        <end position="50"/>
    </location>
</feature>
<dbReference type="NCBIfam" id="TIGR01439">
    <property type="entry name" value="lp_hng_hel_AbrB"/>
    <property type="match status" value="1"/>
</dbReference>
<name>A0A560FZE9_9PROT</name>
<sequence>MTLKSQPATMAANGRLVVPLEVRRAVGLEAGGKLLARVEDGRIVLETVEAAVARVQKLARRYGSPDRSLADELITERRAEAAHD</sequence>
<evidence type="ECO:0000313" key="3">
    <source>
        <dbReference type="EMBL" id="TWB27017.1"/>
    </source>
</evidence>